<evidence type="ECO:0000256" key="1">
    <source>
        <dbReference type="ARBA" id="ARBA00004162"/>
    </source>
</evidence>
<dbReference type="InterPro" id="IPR032675">
    <property type="entry name" value="LRR_dom_sf"/>
</dbReference>
<dbReference type="Proteomes" id="UP000008744">
    <property type="component" value="Unassembled WGS sequence"/>
</dbReference>
<proteinExistence type="predicted"/>
<dbReference type="PROSITE" id="PS51450">
    <property type="entry name" value="LRR"/>
    <property type="match status" value="2"/>
</dbReference>
<dbReference type="STRING" id="7234.B4GMD0"/>
<keyword evidence="2" id="KW-0813">Transport</keyword>
<evidence type="ECO:0000256" key="10">
    <source>
        <dbReference type="ARBA" id="ARBA00023136"/>
    </source>
</evidence>
<evidence type="ECO:0000256" key="3">
    <source>
        <dbReference type="ARBA" id="ARBA00022475"/>
    </source>
</evidence>
<evidence type="ECO:0000256" key="7">
    <source>
        <dbReference type="ARBA" id="ARBA00022737"/>
    </source>
</evidence>
<dbReference type="SMART" id="SM00369">
    <property type="entry name" value="LRR_TYP"/>
    <property type="match status" value="4"/>
</dbReference>
<reference evidence="14 15" key="1">
    <citation type="journal article" date="2007" name="Nature">
        <title>Evolution of genes and genomes on the Drosophila phylogeny.</title>
        <authorList>
            <consortium name="Drosophila 12 Genomes Consortium"/>
            <person name="Clark A.G."/>
            <person name="Eisen M.B."/>
            <person name="Smith D.R."/>
            <person name="Bergman C.M."/>
            <person name="Oliver B."/>
            <person name="Markow T.A."/>
            <person name="Kaufman T.C."/>
            <person name="Kellis M."/>
            <person name="Gelbart W."/>
            <person name="Iyer V.N."/>
            <person name="Pollard D.A."/>
            <person name="Sackton T.B."/>
            <person name="Larracuente A.M."/>
            <person name="Singh N.D."/>
            <person name="Abad J.P."/>
            <person name="Abt D.N."/>
            <person name="Adryan B."/>
            <person name="Aguade M."/>
            <person name="Akashi H."/>
            <person name="Anderson W.W."/>
            <person name="Aquadro C.F."/>
            <person name="Ardell D.H."/>
            <person name="Arguello R."/>
            <person name="Artieri C.G."/>
            <person name="Barbash D.A."/>
            <person name="Barker D."/>
            <person name="Barsanti P."/>
            <person name="Batterham P."/>
            <person name="Batzoglou S."/>
            <person name="Begun D."/>
            <person name="Bhutkar A."/>
            <person name="Blanco E."/>
            <person name="Bosak S.A."/>
            <person name="Bradley R.K."/>
            <person name="Brand A.D."/>
            <person name="Brent M.R."/>
            <person name="Brooks A.N."/>
            <person name="Brown R.H."/>
            <person name="Butlin R.K."/>
            <person name="Caggese C."/>
            <person name="Calvi B.R."/>
            <person name="Bernardo de Carvalho A."/>
            <person name="Caspi A."/>
            <person name="Castrezana S."/>
            <person name="Celniker S.E."/>
            <person name="Chang J.L."/>
            <person name="Chapple C."/>
            <person name="Chatterji S."/>
            <person name="Chinwalla A."/>
            <person name="Civetta A."/>
            <person name="Clifton S.W."/>
            <person name="Comeron J.M."/>
            <person name="Costello J.C."/>
            <person name="Coyne J.A."/>
            <person name="Daub J."/>
            <person name="David R.G."/>
            <person name="Delcher A.L."/>
            <person name="Delehaunty K."/>
            <person name="Do C.B."/>
            <person name="Ebling H."/>
            <person name="Edwards K."/>
            <person name="Eickbush T."/>
            <person name="Evans J.D."/>
            <person name="Filipski A."/>
            <person name="Findeiss S."/>
            <person name="Freyhult E."/>
            <person name="Fulton L."/>
            <person name="Fulton R."/>
            <person name="Garcia A.C."/>
            <person name="Gardiner A."/>
            <person name="Garfield D.A."/>
            <person name="Garvin B.E."/>
            <person name="Gibson G."/>
            <person name="Gilbert D."/>
            <person name="Gnerre S."/>
            <person name="Godfrey J."/>
            <person name="Good R."/>
            <person name="Gotea V."/>
            <person name="Gravely B."/>
            <person name="Greenberg A.J."/>
            <person name="Griffiths-Jones S."/>
            <person name="Gross S."/>
            <person name="Guigo R."/>
            <person name="Gustafson E.A."/>
            <person name="Haerty W."/>
            <person name="Hahn M.W."/>
            <person name="Halligan D.L."/>
            <person name="Halpern A.L."/>
            <person name="Halter G.M."/>
            <person name="Han M.V."/>
            <person name="Heger A."/>
            <person name="Hillier L."/>
            <person name="Hinrichs A.S."/>
            <person name="Holmes I."/>
            <person name="Hoskins R.A."/>
            <person name="Hubisz M.J."/>
            <person name="Hultmark D."/>
            <person name="Huntley M.A."/>
            <person name="Jaffe D.B."/>
            <person name="Jagadeeshan S."/>
            <person name="Jeck W.R."/>
            <person name="Johnson J."/>
            <person name="Jones C.D."/>
            <person name="Jordan W.C."/>
            <person name="Karpen G.H."/>
            <person name="Kataoka E."/>
            <person name="Keightley P.D."/>
            <person name="Kheradpour P."/>
            <person name="Kirkness E.F."/>
            <person name="Koerich L.B."/>
            <person name="Kristiansen K."/>
            <person name="Kudrna D."/>
            <person name="Kulathinal R.J."/>
            <person name="Kumar S."/>
            <person name="Kwok R."/>
            <person name="Lander E."/>
            <person name="Langley C.H."/>
            <person name="Lapoint R."/>
            <person name="Lazzaro B.P."/>
            <person name="Lee S.J."/>
            <person name="Levesque L."/>
            <person name="Li R."/>
            <person name="Lin C.F."/>
            <person name="Lin M.F."/>
            <person name="Lindblad-Toh K."/>
            <person name="Llopart A."/>
            <person name="Long M."/>
            <person name="Low L."/>
            <person name="Lozovsky E."/>
            <person name="Lu J."/>
            <person name="Luo M."/>
            <person name="Machado C.A."/>
            <person name="Makalowski W."/>
            <person name="Marzo M."/>
            <person name="Matsuda M."/>
            <person name="Matzkin L."/>
            <person name="McAllister B."/>
            <person name="McBride C.S."/>
            <person name="McKernan B."/>
            <person name="McKernan K."/>
            <person name="Mendez-Lago M."/>
            <person name="Minx P."/>
            <person name="Mollenhauer M.U."/>
            <person name="Montooth K."/>
            <person name="Mount S.M."/>
            <person name="Mu X."/>
            <person name="Myers E."/>
            <person name="Negre B."/>
            <person name="Newfeld S."/>
            <person name="Nielsen R."/>
            <person name="Noor M.A."/>
            <person name="O'Grady P."/>
            <person name="Pachter L."/>
            <person name="Papaceit M."/>
            <person name="Parisi M.J."/>
            <person name="Parisi M."/>
            <person name="Parts L."/>
            <person name="Pedersen J.S."/>
            <person name="Pesole G."/>
            <person name="Phillippy A.M."/>
            <person name="Ponting C.P."/>
            <person name="Pop M."/>
            <person name="Porcelli D."/>
            <person name="Powell J.R."/>
            <person name="Prohaska S."/>
            <person name="Pruitt K."/>
            <person name="Puig M."/>
            <person name="Quesneville H."/>
            <person name="Ram K.R."/>
            <person name="Rand D."/>
            <person name="Rasmussen M.D."/>
            <person name="Reed L.K."/>
            <person name="Reenan R."/>
            <person name="Reily A."/>
            <person name="Remington K.A."/>
            <person name="Rieger T.T."/>
            <person name="Ritchie M.G."/>
            <person name="Robin C."/>
            <person name="Rogers Y.H."/>
            <person name="Rohde C."/>
            <person name="Rozas J."/>
            <person name="Rubenfield M.J."/>
            <person name="Ruiz A."/>
            <person name="Russo S."/>
            <person name="Salzberg S.L."/>
            <person name="Sanchez-Gracia A."/>
            <person name="Saranga D.J."/>
            <person name="Sato H."/>
            <person name="Schaeffer S.W."/>
            <person name="Schatz M.C."/>
            <person name="Schlenke T."/>
            <person name="Schwartz R."/>
            <person name="Segarra C."/>
            <person name="Singh R.S."/>
            <person name="Sirot L."/>
            <person name="Sirota M."/>
            <person name="Sisneros N.B."/>
            <person name="Smith C.D."/>
            <person name="Smith T.F."/>
            <person name="Spieth J."/>
            <person name="Stage D.E."/>
            <person name="Stark A."/>
            <person name="Stephan W."/>
            <person name="Strausberg R.L."/>
            <person name="Strempel S."/>
            <person name="Sturgill D."/>
            <person name="Sutton G."/>
            <person name="Sutton G.G."/>
            <person name="Tao W."/>
            <person name="Teichmann S."/>
            <person name="Tobari Y.N."/>
            <person name="Tomimura Y."/>
            <person name="Tsolas J.M."/>
            <person name="Valente V.L."/>
            <person name="Venter E."/>
            <person name="Venter J.C."/>
            <person name="Vicario S."/>
            <person name="Vieira F.G."/>
            <person name="Vilella A.J."/>
            <person name="Villasante A."/>
            <person name="Walenz B."/>
            <person name="Wang J."/>
            <person name="Wasserman M."/>
            <person name="Watts T."/>
            <person name="Wilson D."/>
            <person name="Wilson R.K."/>
            <person name="Wing R.A."/>
            <person name="Wolfner M.F."/>
            <person name="Wong A."/>
            <person name="Wong G.K."/>
            <person name="Wu C.I."/>
            <person name="Wu G."/>
            <person name="Yamamoto D."/>
            <person name="Yang H.P."/>
            <person name="Yang S.P."/>
            <person name="Yorke J.A."/>
            <person name="Yoshida K."/>
            <person name="Zdobnov E."/>
            <person name="Zhang P."/>
            <person name="Zhang Y."/>
            <person name="Zimin A.V."/>
            <person name="Baldwin J."/>
            <person name="Abdouelleil A."/>
            <person name="Abdulkadir J."/>
            <person name="Abebe A."/>
            <person name="Abera B."/>
            <person name="Abreu J."/>
            <person name="Acer S.C."/>
            <person name="Aftuck L."/>
            <person name="Alexander A."/>
            <person name="An P."/>
            <person name="Anderson E."/>
            <person name="Anderson S."/>
            <person name="Arachi H."/>
            <person name="Azer M."/>
            <person name="Bachantsang P."/>
            <person name="Barry A."/>
            <person name="Bayul T."/>
            <person name="Berlin A."/>
            <person name="Bessette D."/>
            <person name="Bloom T."/>
            <person name="Blye J."/>
            <person name="Boguslavskiy L."/>
            <person name="Bonnet C."/>
            <person name="Boukhgalter B."/>
            <person name="Bourzgui I."/>
            <person name="Brown A."/>
            <person name="Cahill P."/>
            <person name="Channer S."/>
            <person name="Cheshatsang Y."/>
            <person name="Chuda L."/>
            <person name="Citroen M."/>
            <person name="Collymore A."/>
            <person name="Cooke P."/>
            <person name="Costello M."/>
            <person name="D'Aco K."/>
            <person name="Daza R."/>
            <person name="De Haan G."/>
            <person name="DeGray S."/>
            <person name="DeMaso C."/>
            <person name="Dhargay N."/>
            <person name="Dooley K."/>
            <person name="Dooley E."/>
            <person name="Doricent M."/>
            <person name="Dorje P."/>
            <person name="Dorjee K."/>
            <person name="Dupes A."/>
            <person name="Elong R."/>
            <person name="Falk J."/>
            <person name="Farina A."/>
            <person name="Faro S."/>
            <person name="Ferguson D."/>
            <person name="Fisher S."/>
            <person name="Foley C.D."/>
            <person name="Franke A."/>
            <person name="Friedrich D."/>
            <person name="Gadbois L."/>
            <person name="Gearin G."/>
            <person name="Gearin C.R."/>
            <person name="Giannoukos G."/>
            <person name="Goode T."/>
            <person name="Graham J."/>
            <person name="Grandbois E."/>
            <person name="Grewal S."/>
            <person name="Gyaltsen K."/>
            <person name="Hafez N."/>
            <person name="Hagos B."/>
            <person name="Hall J."/>
            <person name="Henson C."/>
            <person name="Hollinger A."/>
            <person name="Honan T."/>
            <person name="Huard M.D."/>
            <person name="Hughes L."/>
            <person name="Hurhula B."/>
            <person name="Husby M.E."/>
            <person name="Kamat A."/>
            <person name="Kanga B."/>
            <person name="Kashin S."/>
            <person name="Khazanovich D."/>
            <person name="Kisner P."/>
            <person name="Lance K."/>
            <person name="Lara M."/>
            <person name="Lee W."/>
            <person name="Lennon N."/>
            <person name="Letendre F."/>
            <person name="LeVine R."/>
            <person name="Lipovsky A."/>
            <person name="Liu X."/>
            <person name="Liu J."/>
            <person name="Liu S."/>
            <person name="Lokyitsang T."/>
            <person name="Lokyitsang Y."/>
            <person name="Lubonja R."/>
            <person name="Lui A."/>
            <person name="MacDonald P."/>
            <person name="Magnisalis V."/>
            <person name="Maru K."/>
            <person name="Matthews C."/>
            <person name="McCusker W."/>
            <person name="McDonough S."/>
            <person name="Mehta T."/>
            <person name="Meldrim J."/>
            <person name="Meneus L."/>
            <person name="Mihai O."/>
            <person name="Mihalev A."/>
            <person name="Mihova T."/>
            <person name="Mittelman R."/>
            <person name="Mlenga V."/>
            <person name="Montmayeur A."/>
            <person name="Mulrain L."/>
            <person name="Navidi A."/>
            <person name="Naylor J."/>
            <person name="Negash T."/>
            <person name="Nguyen T."/>
            <person name="Nguyen N."/>
            <person name="Nicol R."/>
            <person name="Norbu C."/>
            <person name="Norbu N."/>
            <person name="Novod N."/>
            <person name="O'Neill B."/>
            <person name="Osman S."/>
            <person name="Markiewicz E."/>
            <person name="Oyono O.L."/>
            <person name="Patti C."/>
            <person name="Phunkhang P."/>
            <person name="Pierre F."/>
            <person name="Priest M."/>
            <person name="Raghuraman S."/>
            <person name="Rege F."/>
            <person name="Reyes R."/>
            <person name="Rise C."/>
            <person name="Rogov P."/>
            <person name="Ross K."/>
            <person name="Ryan E."/>
            <person name="Settipalli S."/>
            <person name="Shea T."/>
            <person name="Sherpa N."/>
            <person name="Shi L."/>
            <person name="Shih D."/>
            <person name="Sparrow T."/>
            <person name="Spaulding J."/>
            <person name="Stalker J."/>
            <person name="Stange-Thomann N."/>
            <person name="Stavropoulos S."/>
            <person name="Stone C."/>
            <person name="Strader C."/>
            <person name="Tesfaye S."/>
            <person name="Thomson T."/>
            <person name="Thoulutsang Y."/>
            <person name="Thoulutsang D."/>
            <person name="Topham K."/>
            <person name="Topping I."/>
            <person name="Tsamla T."/>
            <person name="Vassiliev H."/>
            <person name="Vo A."/>
            <person name="Wangchuk T."/>
            <person name="Wangdi T."/>
            <person name="Weiand M."/>
            <person name="Wilkinson J."/>
            <person name="Wilson A."/>
            <person name="Yadav S."/>
            <person name="Young G."/>
            <person name="Yu Q."/>
            <person name="Zembek L."/>
            <person name="Zhong D."/>
            <person name="Zimmer A."/>
            <person name="Zwirko Z."/>
            <person name="Jaffe D.B."/>
            <person name="Alvarez P."/>
            <person name="Brockman W."/>
            <person name="Butler J."/>
            <person name="Chin C."/>
            <person name="Gnerre S."/>
            <person name="Grabherr M."/>
            <person name="Kleber M."/>
            <person name="Mauceli E."/>
            <person name="MacCallum I."/>
        </authorList>
    </citation>
    <scope>NUCLEOTIDE SEQUENCE [LARGE SCALE GENOMIC DNA]</scope>
    <source>
        <strain evidence="15">MSH-3 / Tucson 14011-0111.49</strain>
    </source>
</reference>
<evidence type="ECO:0000256" key="5">
    <source>
        <dbReference type="ARBA" id="ARBA00022692"/>
    </source>
</evidence>
<evidence type="ECO:0000256" key="12">
    <source>
        <dbReference type="ARBA" id="ARBA00023303"/>
    </source>
</evidence>
<dbReference type="InterPro" id="IPR001611">
    <property type="entry name" value="Leu-rich_rpt"/>
</dbReference>
<protein>
    <submittedName>
        <fullName evidence="14">GL12274</fullName>
    </submittedName>
</protein>
<dbReference type="SUPFAM" id="SSF52058">
    <property type="entry name" value="L domain-like"/>
    <property type="match status" value="1"/>
</dbReference>
<feature type="signal peptide" evidence="13">
    <location>
        <begin position="1"/>
        <end position="23"/>
    </location>
</feature>
<dbReference type="OrthoDB" id="6022531at2759"/>
<keyword evidence="3" id="KW-1003">Cell membrane</keyword>
<dbReference type="GO" id="GO:0005886">
    <property type="term" value="C:plasma membrane"/>
    <property type="evidence" value="ECO:0007669"/>
    <property type="project" value="UniProtKB-SubCell"/>
</dbReference>
<dbReference type="Gene3D" id="3.80.10.10">
    <property type="entry name" value="Ribonuclease Inhibitor"/>
    <property type="match status" value="3"/>
</dbReference>
<keyword evidence="12" id="KW-0407">Ion channel</keyword>
<sequence>MLSLRKLEAVLTILLLVASICESQMRIQDADKEGSRRGLKEVPVERLDCQESLCVGLEYPSALEVAFFGENTAGKLKDYKALIIHSSRLMNLPRNVFQSLPQLVEFAVLESEVQHIDRECFRGSQNLKILNLGGNSIKEMERNTFDLSTEMEELNLSDNQLEELPRGVFLPLKKLQKLNLSNNQLKIVSLDVFTHLNALQTVNLDSNKLKELPRGLFRPLRLLSARNNLLEQISMNTFESIEHLILSDNPHLTRLRLKGDIQELQASNCALKSVILDGPIIRLRLDNNLQLVDVKITQPQALEQLDLANTNLSSLDFLSKATGLMDLDLSGIDKLKDTPDLWKSKHLERLSLTYSMDMLPKLKDLNYLEIQQEKLREIYIKDVDYDFFVKEDGIKCDHLMELLSDKELAKDVTFWEEDSTLLCGKH</sequence>
<evidence type="ECO:0000256" key="2">
    <source>
        <dbReference type="ARBA" id="ARBA00022448"/>
    </source>
</evidence>
<keyword evidence="8" id="KW-1133">Transmembrane helix</keyword>
<dbReference type="OMA" id="QATNCGL"/>
<feature type="chain" id="PRO_5002807200" evidence="13">
    <location>
        <begin position="24"/>
        <end position="426"/>
    </location>
</feature>
<evidence type="ECO:0000313" key="15">
    <source>
        <dbReference type="Proteomes" id="UP000008744"/>
    </source>
</evidence>
<keyword evidence="11" id="KW-1015">Disulfide bond</keyword>
<organism evidence="15">
    <name type="scientific">Drosophila persimilis</name>
    <name type="common">Fruit fly</name>
    <dbReference type="NCBI Taxonomy" id="7234"/>
    <lineage>
        <taxon>Eukaryota</taxon>
        <taxon>Metazoa</taxon>
        <taxon>Ecdysozoa</taxon>
        <taxon>Arthropoda</taxon>
        <taxon>Hexapoda</taxon>
        <taxon>Insecta</taxon>
        <taxon>Pterygota</taxon>
        <taxon>Neoptera</taxon>
        <taxon>Endopterygota</taxon>
        <taxon>Diptera</taxon>
        <taxon>Brachycera</taxon>
        <taxon>Muscomorpha</taxon>
        <taxon>Ephydroidea</taxon>
        <taxon>Drosophilidae</taxon>
        <taxon>Drosophila</taxon>
        <taxon>Sophophora</taxon>
    </lineage>
</organism>
<evidence type="ECO:0000256" key="6">
    <source>
        <dbReference type="ARBA" id="ARBA00022729"/>
    </source>
</evidence>
<dbReference type="PANTHER" id="PTHR46473">
    <property type="entry name" value="GH08155P"/>
    <property type="match status" value="1"/>
</dbReference>
<dbReference type="KEGG" id="dpe:6594540"/>
<keyword evidence="10" id="KW-0472">Membrane</keyword>
<dbReference type="AlphaFoldDB" id="B4GMD0"/>
<accession>B4GMD0</accession>
<evidence type="ECO:0000256" key="11">
    <source>
        <dbReference type="ARBA" id="ARBA00023157"/>
    </source>
</evidence>
<dbReference type="InterPro" id="IPR051432">
    <property type="entry name" value="KCNMA1_auxiliary"/>
</dbReference>
<keyword evidence="4" id="KW-0433">Leucine-rich repeat</keyword>
<evidence type="ECO:0000256" key="9">
    <source>
        <dbReference type="ARBA" id="ARBA00023065"/>
    </source>
</evidence>
<dbReference type="PhylomeDB" id="B4GMD0"/>
<dbReference type="eggNOG" id="KOG0619">
    <property type="taxonomic scope" value="Eukaryota"/>
</dbReference>
<dbReference type="EMBL" id="CH479185">
    <property type="protein sequence ID" value="EDW38004.1"/>
    <property type="molecule type" value="Genomic_DNA"/>
</dbReference>
<keyword evidence="9" id="KW-0406">Ion transport</keyword>
<dbReference type="HOGENOM" id="CLU_646021_0_0_1"/>
<evidence type="ECO:0000256" key="8">
    <source>
        <dbReference type="ARBA" id="ARBA00022989"/>
    </source>
</evidence>
<keyword evidence="15" id="KW-1185">Reference proteome</keyword>
<name>B4GMD0_DROPE</name>
<gene>
    <name evidence="14" type="primary">Dper\GL12274</name>
    <name evidence="14" type="ORF">Dper_GL12274</name>
</gene>
<dbReference type="Pfam" id="PF13855">
    <property type="entry name" value="LRR_8"/>
    <property type="match status" value="1"/>
</dbReference>
<evidence type="ECO:0000256" key="13">
    <source>
        <dbReference type="SAM" id="SignalP"/>
    </source>
</evidence>
<keyword evidence="5" id="KW-0812">Transmembrane</keyword>
<keyword evidence="7" id="KW-0677">Repeat</keyword>
<dbReference type="PANTHER" id="PTHR46473:SF23">
    <property type="entry name" value="GH08155P"/>
    <property type="match status" value="1"/>
</dbReference>
<evidence type="ECO:0000256" key="4">
    <source>
        <dbReference type="ARBA" id="ARBA00022614"/>
    </source>
</evidence>
<dbReference type="GO" id="GO:0034220">
    <property type="term" value="P:monoatomic ion transmembrane transport"/>
    <property type="evidence" value="ECO:0007669"/>
    <property type="project" value="UniProtKB-KW"/>
</dbReference>
<comment type="subcellular location">
    <subcellularLocation>
        <location evidence="1">Cell membrane</location>
        <topology evidence="1">Single-pass membrane protein</topology>
    </subcellularLocation>
</comment>
<dbReference type="InterPro" id="IPR003591">
    <property type="entry name" value="Leu-rich_rpt_typical-subtyp"/>
</dbReference>
<keyword evidence="6 13" id="KW-0732">Signal</keyword>
<evidence type="ECO:0000313" key="14">
    <source>
        <dbReference type="EMBL" id="EDW38004.1"/>
    </source>
</evidence>